<dbReference type="AlphaFoldDB" id="A0A1I9G2F4"/>
<reference evidence="1" key="1">
    <citation type="journal article" date="2007" name="Science">
        <title>Draft genome of the filarial nematode parasite Brugia malayi.</title>
        <authorList>
            <person name="Ghedin E."/>
            <person name="Wang S."/>
            <person name="Spiro D."/>
            <person name="Caler E."/>
            <person name="Zhao Q."/>
            <person name="Crabtree J."/>
            <person name="Allen J.E."/>
            <person name="Delcher A.L."/>
            <person name="Guiliano D.B."/>
            <person name="Miranda-Saavedra D."/>
            <person name="Angiuoli S.V."/>
            <person name="Creasy T."/>
            <person name="Amedeo P."/>
            <person name="Haas B."/>
            <person name="El-Sayed N.M."/>
            <person name="Wortman J.R."/>
            <person name="Feldblyum T."/>
            <person name="Tallon L."/>
            <person name="Schatz M."/>
            <person name="Shumway M."/>
            <person name="Koo H."/>
            <person name="Salzberg S.L."/>
            <person name="Schobel S."/>
            <person name="Pertea M."/>
            <person name="Pop M."/>
            <person name="White O."/>
            <person name="Barton G.J."/>
            <person name="Carlow C.K."/>
            <person name="Crawford M.J."/>
            <person name="Daub J."/>
            <person name="Dimmic M.W."/>
            <person name="Estes C.F."/>
            <person name="Foster J.M."/>
            <person name="Ganatra M."/>
            <person name="Gregory W.F."/>
            <person name="Johnson N.M."/>
            <person name="Jin J."/>
            <person name="Komuniecki R."/>
            <person name="Korf I."/>
            <person name="Kumar S."/>
            <person name="Laney S."/>
            <person name="Li B.W."/>
            <person name="Li W."/>
            <person name="Lindblom T.H."/>
            <person name="Lustigman S."/>
            <person name="Ma D."/>
            <person name="Maina C.V."/>
            <person name="Martin D.M."/>
            <person name="McCarter J.P."/>
            <person name="McReynolds L."/>
            <person name="Mitreva M."/>
            <person name="Nutman T.B."/>
            <person name="Parkinson J."/>
            <person name="Peregrin-Alvarez J.M."/>
            <person name="Poole C."/>
            <person name="Ren Q."/>
            <person name="Saunders L."/>
            <person name="Sluder A.E."/>
            <person name="Smith K."/>
            <person name="Stanke M."/>
            <person name="Unnasch T.R."/>
            <person name="Ware J."/>
            <person name="Wei A.D."/>
            <person name="Weil G."/>
            <person name="Williams D.J."/>
            <person name="Zhang Y."/>
            <person name="Williams S.A."/>
            <person name="Fraser-Liggett C."/>
            <person name="Slatko B."/>
            <person name="Blaxter M.L."/>
            <person name="Scott A.L."/>
        </authorList>
    </citation>
    <scope>NUCLEOTIDE SEQUENCE</scope>
    <source>
        <strain evidence="1">FR3</strain>
    </source>
</reference>
<reference evidence="1" key="2">
    <citation type="submission" date="2012-12" db="EMBL/GenBank/DDBJ databases">
        <authorList>
            <consortium name="WormBase Consortium"/>
            <person name="Ghedin E."/>
            <person name="Paulini M."/>
        </authorList>
    </citation>
    <scope>NUCLEOTIDE SEQUENCE</scope>
    <source>
        <strain evidence="1">FR3</strain>
    </source>
</reference>
<name>A0A1I9G2F4_BRUMA</name>
<accession>A0A1I9G2F4</accession>
<protein>
    <submittedName>
        <fullName evidence="1">BMA-PBS-1, isoform f</fullName>
    </submittedName>
</protein>
<organism evidence="1">
    <name type="scientific">Brugia malayi</name>
    <name type="common">Filarial nematode worm</name>
    <dbReference type="NCBI Taxonomy" id="6279"/>
    <lineage>
        <taxon>Eukaryota</taxon>
        <taxon>Metazoa</taxon>
        <taxon>Ecdysozoa</taxon>
        <taxon>Nematoda</taxon>
        <taxon>Chromadorea</taxon>
        <taxon>Rhabditida</taxon>
        <taxon>Spirurina</taxon>
        <taxon>Spiruromorpha</taxon>
        <taxon>Filarioidea</taxon>
        <taxon>Onchocercidae</taxon>
        <taxon>Brugia</taxon>
    </lineage>
</organism>
<dbReference type="EMBL" id="LN856957">
    <property type="protein sequence ID" value="CDP96154.1"/>
    <property type="molecule type" value="Genomic_DNA"/>
</dbReference>
<proteinExistence type="predicted"/>
<gene>
    <name evidence="1" type="primary">Bma-pbs-1</name>
    <name evidence="1" type="ORF">BM_Bm13667</name>
</gene>
<evidence type="ECO:0000313" key="1">
    <source>
        <dbReference type="EMBL" id="CDP96154.1"/>
    </source>
</evidence>
<sequence>MTCNGPQQYFTDNSHCNGIR</sequence>